<dbReference type="Proteomes" id="UP000642920">
    <property type="component" value="Unassembled WGS sequence"/>
</dbReference>
<organism evidence="1 2">
    <name type="scientific">Marivirga atlantica</name>
    <dbReference type="NCBI Taxonomy" id="1548457"/>
    <lineage>
        <taxon>Bacteria</taxon>
        <taxon>Pseudomonadati</taxon>
        <taxon>Bacteroidota</taxon>
        <taxon>Cytophagia</taxon>
        <taxon>Cytophagales</taxon>
        <taxon>Marivirgaceae</taxon>
        <taxon>Marivirga</taxon>
    </lineage>
</organism>
<evidence type="ECO:0000313" key="2">
    <source>
        <dbReference type="Proteomes" id="UP000642920"/>
    </source>
</evidence>
<protein>
    <recommendedName>
        <fullName evidence="3">DUF4263 domain-containing protein</fullName>
    </recommendedName>
</protein>
<comment type="caution">
    <text evidence="1">The sequence shown here is derived from an EMBL/GenBank/DDBJ whole genome shotgun (WGS) entry which is preliminary data.</text>
</comment>
<dbReference type="AlphaFoldDB" id="A0A937A5I8"/>
<proteinExistence type="predicted"/>
<gene>
    <name evidence="1" type="ORF">JKP34_02135</name>
</gene>
<reference evidence="1" key="1">
    <citation type="submission" date="2021-01" db="EMBL/GenBank/DDBJ databases">
        <title>Marivirga sp. nov., isolated from intertidal surface sediments.</title>
        <authorList>
            <person name="Zhang M."/>
        </authorList>
    </citation>
    <scope>NUCLEOTIDE SEQUENCE</scope>
    <source>
        <strain evidence="1">SM1354</strain>
    </source>
</reference>
<dbReference type="RefSeq" id="WP_201917221.1">
    <property type="nucleotide sequence ID" value="NZ_JAERQG010000001.1"/>
</dbReference>
<name>A0A937A5I8_9BACT</name>
<sequence>MLFERDYNILTPEELNRFNKAKEFYSKKKDNFGGMKGHHLMKYYEMLPRSAYYYESLFPNNYLDIGLLKNANSLENIRQQFTDLLDSDISERDILNFINRNEHYYIIGSLYHAGYDFGHHIAFLFKEFELTSTYKADYLLVGKNSGGFNFIFVELENPYSNITLNDGELGETFRKGVKQVKNWDDWIEGNFNTLRLIFQKYKNPRKELPKEFYELDKSRLNYIVLAGRRANFKDKTYRIKRKTLKSSNIKLMHYDNLIDSFATLIETKNY</sequence>
<dbReference type="EMBL" id="JAERQG010000001">
    <property type="protein sequence ID" value="MBL0764032.1"/>
    <property type="molecule type" value="Genomic_DNA"/>
</dbReference>
<keyword evidence="2" id="KW-1185">Reference proteome</keyword>
<accession>A0A937A5I8</accession>
<evidence type="ECO:0000313" key="1">
    <source>
        <dbReference type="EMBL" id="MBL0764032.1"/>
    </source>
</evidence>
<evidence type="ECO:0008006" key="3">
    <source>
        <dbReference type="Google" id="ProtNLM"/>
    </source>
</evidence>